<sequence length="421" mass="48494">MGLKQCKMEIVELNCRFCNSSLKHIFADLGKTPLANSYLNSDNLEKPETFYPLKAYVCENCFLVQTDEFEKPQNIFEEYAYHSSFSKTWIHHIQEFVMNTIKRFKLDEKNHVIEIASNDGYMLQFFKNNGIPVLGIEPAKNIAKIAEEKGIPTISKFFGEQTASEVISVKQKADILIAFNVLPHVPNLLDFVKGLKKLLNDNGVLIIQFSAYLSQMIEKTEFDMIYHEHFSYFSLFTLQKIFSHCDLDIFDVEEFTIHGGSLRLFIKHKNNQTISLKTSVSKQLKLEEKFGIPKLITYENYQDHIINIKQNIWTFFKQIKNESKTIVGYGAPAKANTLLNYCGIGTDFLDYTVDLDPYKQGLFLPGTGIPIFSPEKISETNPDYVVILAWNLKDEIIEQLQFIRNWGGKFIVLIPEVEIIS</sequence>
<dbReference type="KEGG" id="nid:NPIRD3C_0058"/>
<dbReference type="AlphaFoldDB" id="A0A0C5C7Q8"/>
<dbReference type="Pfam" id="PF08421">
    <property type="entry name" value="Methyltransf_13"/>
    <property type="match status" value="1"/>
</dbReference>
<dbReference type="STRING" id="1582439.NPIRD3C_0058"/>
<reference evidence="4" key="1">
    <citation type="submission" date="2015-02" db="EMBL/GenBank/DDBJ databases">
        <title>Characterization of two novel Thaumarchaeota isolated from the Northern Adriatic Sea.</title>
        <authorList>
            <person name="Bayer B."/>
            <person name="Vojvoda J."/>
            <person name="Offre P."/>
            <person name="Srivastava A."/>
            <person name="Elisabeth N."/>
            <person name="Garcia J.A.L."/>
            <person name="Schleper C."/>
            <person name="Herndl G.J."/>
        </authorList>
    </citation>
    <scope>NUCLEOTIDE SEQUENCE [LARGE SCALE GENOMIC DNA]</scope>
    <source>
        <strain evidence="4">D3C</strain>
    </source>
</reference>
<dbReference type="InterPro" id="IPR013630">
    <property type="entry name" value="Methyltransf_Zn-bd_dom_put"/>
</dbReference>
<protein>
    <submittedName>
        <fullName evidence="3">Methyltransferase-like protein</fullName>
    </submittedName>
</protein>
<reference evidence="3 4" key="3">
    <citation type="journal article" date="2019" name="Int. J. Syst. Evol. Microbiol.">
        <title>Nitrosopumilus adriaticus sp. nov. and Nitrosopumilus piranensis sp. nov., two ammonia-oxidizing archaea from the Adriatic Sea and members of the class Nitrososphaeria.</title>
        <authorList>
            <person name="Bayer B."/>
            <person name="Vojvoda J."/>
            <person name="Reinthaler T."/>
            <person name="Reyes C."/>
            <person name="Pinto M."/>
            <person name="Herndl G.J."/>
        </authorList>
    </citation>
    <scope>NUCLEOTIDE SEQUENCE [LARGE SCALE GENOMIC DNA]</scope>
    <source>
        <strain evidence="3 4">D3C</strain>
    </source>
</reference>
<accession>A0A0C5C7Q8</accession>
<evidence type="ECO:0000313" key="4">
    <source>
        <dbReference type="Proteomes" id="UP000032027"/>
    </source>
</evidence>
<dbReference type="Gene3D" id="3.40.50.720">
    <property type="entry name" value="NAD(P)-binding Rossmann-like Domain"/>
    <property type="match status" value="1"/>
</dbReference>
<dbReference type="Pfam" id="PF13489">
    <property type="entry name" value="Methyltransf_23"/>
    <property type="match status" value="1"/>
</dbReference>
<proteinExistence type="predicted"/>
<dbReference type="SUPFAM" id="SSF53335">
    <property type="entry name" value="S-adenosyl-L-methionine-dependent methyltransferases"/>
    <property type="match status" value="1"/>
</dbReference>
<dbReference type="InterPro" id="IPR013691">
    <property type="entry name" value="MeTrfase_14"/>
</dbReference>
<dbReference type="GO" id="GO:0032259">
    <property type="term" value="P:methylation"/>
    <property type="evidence" value="ECO:0007669"/>
    <property type="project" value="UniProtKB-KW"/>
</dbReference>
<dbReference type="Gene3D" id="6.20.50.110">
    <property type="entry name" value="Methyltransferase, zinc-binding domain"/>
    <property type="match status" value="1"/>
</dbReference>
<dbReference type="InterPro" id="IPR038576">
    <property type="entry name" value="Methyltransf_Zn-bd_dom_put_sf"/>
</dbReference>
<dbReference type="EMBL" id="CP010868">
    <property type="protein sequence ID" value="AJM91282.1"/>
    <property type="molecule type" value="Genomic_DNA"/>
</dbReference>
<evidence type="ECO:0000259" key="1">
    <source>
        <dbReference type="Pfam" id="PF08421"/>
    </source>
</evidence>
<organism evidence="3 4">
    <name type="scientific">Nitrosopumilus piranensis</name>
    <dbReference type="NCBI Taxonomy" id="1582439"/>
    <lineage>
        <taxon>Archaea</taxon>
        <taxon>Nitrososphaerota</taxon>
        <taxon>Nitrososphaeria</taxon>
        <taxon>Nitrosopumilales</taxon>
        <taxon>Nitrosopumilaceae</taxon>
        <taxon>Nitrosopumilus</taxon>
    </lineage>
</organism>
<evidence type="ECO:0000259" key="2">
    <source>
        <dbReference type="Pfam" id="PF08484"/>
    </source>
</evidence>
<gene>
    <name evidence="3" type="ORF">NPIRD3C_0058</name>
</gene>
<dbReference type="HOGENOM" id="CLU_038800_1_0_2"/>
<evidence type="ECO:0000313" key="3">
    <source>
        <dbReference type="EMBL" id="AJM91282.1"/>
    </source>
</evidence>
<dbReference type="GO" id="GO:0008168">
    <property type="term" value="F:methyltransferase activity"/>
    <property type="evidence" value="ECO:0007669"/>
    <property type="project" value="UniProtKB-KW"/>
</dbReference>
<dbReference type="PANTHER" id="PTHR43861">
    <property type="entry name" value="TRANS-ACONITATE 2-METHYLTRANSFERASE-RELATED"/>
    <property type="match status" value="1"/>
</dbReference>
<dbReference type="PATRIC" id="fig|1582439.9.peg.58"/>
<reference evidence="3 4" key="2">
    <citation type="journal article" date="2016" name="ISME J.">
        <title>Physiological and genomic characterization of two novel marine thaumarchaeal strains indicates niche differentiation.</title>
        <authorList>
            <person name="Bayer B."/>
            <person name="Vojvoda J."/>
            <person name="Offre P."/>
            <person name="Alves R.J."/>
            <person name="Elisabeth N.H."/>
            <person name="Garcia J.A."/>
            <person name="Volland J.M."/>
            <person name="Srivastava A."/>
            <person name="Schleper C."/>
            <person name="Herndl G.J."/>
        </authorList>
    </citation>
    <scope>NUCLEOTIDE SEQUENCE [LARGE SCALE GENOMIC DNA]</scope>
    <source>
        <strain evidence="3 4">D3C</strain>
    </source>
</reference>
<dbReference type="Gene3D" id="3.40.50.150">
    <property type="entry name" value="Vaccinia Virus protein VP39"/>
    <property type="match status" value="1"/>
</dbReference>
<dbReference type="InterPro" id="IPR029063">
    <property type="entry name" value="SAM-dependent_MTases_sf"/>
</dbReference>
<dbReference type="Pfam" id="PF08484">
    <property type="entry name" value="Methyltransf_14"/>
    <property type="match status" value="1"/>
</dbReference>
<name>A0A0C5C7Q8_9ARCH</name>
<feature type="domain" description="Methyltransferase putative zinc binding" evidence="1">
    <location>
        <begin position="15"/>
        <end position="76"/>
    </location>
</feature>
<keyword evidence="3" id="KW-0808">Transferase</keyword>
<feature type="domain" description="C-methyltransferase" evidence="2">
    <location>
        <begin position="257"/>
        <end position="415"/>
    </location>
</feature>
<dbReference type="Proteomes" id="UP000032027">
    <property type="component" value="Chromosome"/>
</dbReference>
<keyword evidence="4" id="KW-1185">Reference proteome</keyword>
<keyword evidence="3" id="KW-0489">Methyltransferase</keyword>
<dbReference type="PANTHER" id="PTHR43861:SF5">
    <property type="entry name" value="BLL5978 PROTEIN"/>
    <property type="match status" value="1"/>
</dbReference>